<evidence type="ECO:0000256" key="4">
    <source>
        <dbReference type="PROSITE-ProRule" id="PRU00433"/>
    </source>
</evidence>
<keyword evidence="3 4" id="KW-0408">Iron</keyword>
<proteinExistence type="predicted"/>
<organism evidence="7 8">
    <name type="scientific">Pseudomonas asuensis</name>
    <dbReference type="NCBI Taxonomy" id="1825787"/>
    <lineage>
        <taxon>Bacteria</taxon>
        <taxon>Pseudomonadati</taxon>
        <taxon>Pseudomonadota</taxon>
        <taxon>Gammaproteobacteria</taxon>
        <taxon>Pseudomonadales</taxon>
        <taxon>Pseudomonadaceae</taxon>
        <taxon>Pseudomonas</taxon>
    </lineage>
</organism>
<evidence type="ECO:0000259" key="6">
    <source>
        <dbReference type="PROSITE" id="PS51007"/>
    </source>
</evidence>
<dbReference type="PROSITE" id="PS51007">
    <property type="entry name" value="CYTC"/>
    <property type="match status" value="1"/>
</dbReference>
<evidence type="ECO:0000256" key="2">
    <source>
        <dbReference type="ARBA" id="ARBA00022723"/>
    </source>
</evidence>
<keyword evidence="1 4" id="KW-0349">Heme</keyword>
<name>A0ABQ2GSR5_9PSED</name>
<sequence length="224" mass="24297">MAMLKAALLLVVAVMAIAAVAVYSGVISVAADDPYKLQPVQSLIVMLRDRSIEVRSERITVPDLKDKALIRSGAGNYNAMCVSCHLAPGLDETELSKGLYPAPPNLSQQSITDPAEAFWIIKHGIKATGMPAWGKSMEDSYIWGLVAFLQKLPTLNSEQYQQLVASSDGHSHGSGQLNSHSHGLRTYPQGEPGTQRNQAMDKIKPPTDLPQVIHKHADSTDHVH</sequence>
<feature type="region of interest" description="Disordered" evidence="5">
    <location>
        <begin position="164"/>
        <end position="224"/>
    </location>
</feature>
<dbReference type="Gene3D" id="1.10.760.10">
    <property type="entry name" value="Cytochrome c-like domain"/>
    <property type="match status" value="1"/>
</dbReference>
<comment type="caution">
    <text evidence="7">The sequence shown here is derived from an EMBL/GenBank/DDBJ whole genome shotgun (WGS) entry which is preliminary data.</text>
</comment>
<evidence type="ECO:0000256" key="5">
    <source>
        <dbReference type="SAM" id="MobiDB-lite"/>
    </source>
</evidence>
<protein>
    <recommendedName>
        <fullName evidence="6">Cytochrome c domain-containing protein</fullName>
    </recommendedName>
</protein>
<dbReference type="Proteomes" id="UP000616499">
    <property type="component" value="Unassembled WGS sequence"/>
</dbReference>
<gene>
    <name evidence="7" type="ORF">GCM10009425_21180</name>
</gene>
<feature type="compositionally biased region" description="Basic and acidic residues" evidence="5">
    <location>
        <begin position="215"/>
        <end position="224"/>
    </location>
</feature>
<evidence type="ECO:0000313" key="7">
    <source>
        <dbReference type="EMBL" id="GGM09706.1"/>
    </source>
</evidence>
<keyword evidence="2 4" id="KW-0479">Metal-binding</keyword>
<evidence type="ECO:0000313" key="8">
    <source>
        <dbReference type="Proteomes" id="UP000616499"/>
    </source>
</evidence>
<evidence type="ECO:0000256" key="1">
    <source>
        <dbReference type="ARBA" id="ARBA00022617"/>
    </source>
</evidence>
<feature type="domain" description="Cytochrome c" evidence="6">
    <location>
        <begin position="68"/>
        <end position="153"/>
    </location>
</feature>
<dbReference type="InterPro" id="IPR036909">
    <property type="entry name" value="Cyt_c-like_dom_sf"/>
</dbReference>
<evidence type="ECO:0000256" key="3">
    <source>
        <dbReference type="ARBA" id="ARBA00023004"/>
    </source>
</evidence>
<accession>A0ABQ2GSR5</accession>
<dbReference type="SUPFAM" id="SSF46626">
    <property type="entry name" value="Cytochrome c"/>
    <property type="match status" value="1"/>
</dbReference>
<dbReference type="InterPro" id="IPR009056">
    <property type="entry name" value="Cyt_c-like_dom"/>
</dbReference>
<dbReference type="Pfam" id="PF13442">
    <property type="entry name" value="Cytochrome_CBB3"/>
    <property type="match status" value="1"/>
</dbReference>
<keyword evidence="8" id="KW-1185">Reference proteome</keyword>
<reference evidence="8" key="1">
    <citation type="journal article" date="2019" name="Int. J. Syst. Evol. Microbiol.">
        <title>The Global Catalogue of Microorganisms (GCM) 10K type strain sequencing project: providing services to taxonomists for standard genome sequencing and annotation.</title>
        <authorList>
            <consortium name="The Broad Institute Genomics Platform"/>
            <consortium name="The Broad Institute Genome Sequencing Center for Infectious Disease"/>
            <person name="Wu L."/>
            <person name="Ma J."/>
        </authorList>
    </citation>
    <scope>NUCLEOTIDE SEQUENCE [LARGE SCALE GENOMIC DNA]</scope>
    <source>
        <strain evidence="8">JCM 13501</strain>
    </source>
</reference>
<dbReference type="EMBL" id="BMNW01000004">
    <property type="protein sequence ID" value="GGM09706.1"/>
    <property type="molecule type" value="Genomic_DNA"/>
</dbReference>